<gene>
    <name evidence="1" type="ORF">GCM10011588_47390</name>
</gene>
<evidence type="ECO:0000313" key="1">
    <source>
        <dbReference type="EMBL" id="GGL27151.1"/>
    </source>
</evidence>
<dbReference type="AlphaFoldDB" id="A0A917VX17"/>
<name>A0A917VX17_9NOCA</name>
<comment type="caution">
    <text evidence="1">The sequence shown here is derived from an EMBL/GenBank/DDBJ whole genome shotgun (WGS) entry which is preliminary data.</text>
</comment>
<reference evidence="1" key="2">
    <citation type="submission" date="2020-09" db="EMBL/GenBank/DDBJ databases">
        <authorList>
            <person name="Sun Q."/>
            <person name="Zhou Y."/>
        </authorList>
    </citation>
    <scope>NUCLEOTIDE SEQUENCE</scope>
    <source>
        <strain evidence="1">CGMCC 4.3508</strain>
    </source>
</reference>
<accession>A0A917VX17</accession>
<evidence type="ECO:0000313" key="2">
    <source>
        <dbReference type="Proteomes" id="UP000638263"/>
    </source>
</evidence>
<proteinExistence type="predicted"/>
<keyword evidence="2" id="KW-1185">Reference proteome</keyword>
<dbReference type="EMBL" id="BMMH01000010">
    <property type="protein sequence ID" value="GGL27151.1"/>
    <property type="molecule type" value="Genomic_DNA"/>
</dbReference>
<sequence>MQEQSVAAFVTEAPGGSDVEKAGVAKAHELMKELLERCRMQLGQTVLEE</sequence>
<dbReference type="Proteomes" id="UP000638263">
    <property type="component" value="Unassembled WGS sequence"/>
</dbReference>
<reference evidence="1" key="1">
    <citation type="journal article" date="2014" name="Int. J. Syst. Evol. Microbiol.">
        <title>Complete genome sequence of Corynebacterium casei LMG S-19264T (=DSM 44701T), isolated from a smear-ripened cheese.</title>
        <authorList>
            <consortium name="US DOE Joint Genome Institute (JGI-PGF)"/>
            <person name="Walter F."/>
            <person name="Albersmeier A."/>
            <person name="Kalinowski J."/>
            <person name="Ruckert C."/>
        </authorList>
    </citation>
    <scope>NUCLEOTIDE SEQUENCE</scope>
    <source>
        <strain evidence="1">CGMCC 4.3508</strain>
    </source>
</reference>
<organism evidence="1 2">
    <name type="scientific">Nocardia jinanensis</name>
    <dbReference type="NCBI Taxonomy" id="382504"/>
    <lineage>
        <taxon>Bacteria</taxon>
        <taxon>Bacillati</taxon>
        <taxon>Actinomycetota</taxon>
        <taxon>Actinomycetes</taxon>
        <taxon>Mycobacteriales</taxon>
        <taxon>Nocardiaceae</taxon>
        <taxon>Nocardia</taxon>
    </lineage>
</organism>
<protein>
    <submittedName>
        <fullName evidence="1">Uncharacterized protein</fullName>
    </submittedName>
</protein>